<dbReference type="RefSeq" id="WP_197920244.1">
    <property type="nucleotide sequence ID" value="NZ_CAWPTA010000006.1"/>
</dbReference>
<evidence type="ECO:0000313" key="3">
    <source>
        <dbReference type="Proteomes" id="UP000602442"/>
    </source>
</evidence>
<sequence length="85" mass="9445">MSMNELLYDHQLAILRAQHAALGEGDLDLRDRSHLFAQRIADWRSGHSLPTVGWPGHAEDDQRPERHGGTKTLTVQTPPAAKVTP</sequence>
<feature type="region of interest" description="Disordered" evidence="1">
    <location>
        <begin position="49"/>
        <end position="85"/>
    </location>
</feature>
<organism evidence="2 3">
    <name type="scientific">Aurantiacibacter sediminis</name>
    <dbReference type="NCBI Taxonomy" id="2793064"/>
    <lineage>
        <taxon>Bacteria</taxon>
        <taxon>Pseudomonadati</taxon>
        <taxon>Pseudomonadota</taxon>
        <taxon>Alphaproteobacteria</taxon>
        <taxon>Sphingomonadales</taxon>
        <taxon>Erythrobacteraceae</taxon>
        <taxon>Aurantiacibacter</taxon>
    </lineage>
</organism>
<proteinExistence type="predicted"/>
<name>A0ABS0N0V5_9SPHN</name>
<accession>A0ABS0N0V5</accession>
<evidence type="ECO:0000313" key="2">
    <source>
        <dbReference type="EMBL" id="MBH5321598.1"/>
    </source>
</evidence>
<keyword evidence="3" id="KW-1185">Reference proteome</keyword>
<evidence type="ECO:0000256" key="1">
    <source>
        <dbReference type="SAM" id="MobiDB-lite"/>
    </source>
</evidence>
<protein>
    <submittedName>
        <fullName evidence="2">Uncharacterized protein</fullName>
    </submittedName>
</protein>
<reference evidence="2 3" key="1">
    <citation type="submission" date="2020-11" db="EMBL/GenBank/DDBJ databases">
        <title>Erythrobacter sediminis sp. nov., a marine bacterium from a tidal flat of Garorim Bay.</title>
        <authorList>
            <person name="Kim D."/>
            <person name="Yoo Y."/>
            <person name="Kim J.-J."/>
        </authorList>
    </citation>
    <scope>NUCLEOTIDE SEQUENCE [LARGE SCALE GENOMIC DNA]</scope>
    <source>
        <strain evidence="2 3">JGD-13</strain>
    </source>
</reference>
<dbReference type="EMBL" id="JAEANY010000001">
    <property type="protein sequence ID" value="MBH5321598.1"/>
    <property type="molecule type" value="Genomic_DNA"/>
</dbReference>
<feature type="compositionally biased region" description="Basic and acidic residues" evidence="1">
    <location>
        <begin position="57"/>
        <end position="68"/>
    </location>
</feature>
<gene>
    <name evidence="2" type="ORF">I5L03_03240</name>
</gene>
<dbReference type="Proteomes" id="UP000602442">
    <property type="component" value="Unassembled WGS sequence"/>
</dbReference>
<comment type="caution">
    <text evidence="2">The sequence shown here is derived from an EMBL/GenBank/DDBJ whole genome shotgun (WGS) entry which is preliminary data.</text>
</comment>